<keyword evidence="11" id="KW-1185">Reference proteome</keyword>
<keyword evidence="3" id="KW-0472">Membrane</keyword>
<comment type="caution">
    <text evidence="10">The sequence shown here is derived from an EMBL/GenBank/DDBJ whole genome shotgun (WGS) entry which is preliminary data.</text>
</comment>
<organism evidence="10 11">
    <name type="scientific">Austropuccinia psidii MF-1</name>
    <dbReference type="NCBI Taxonomy" id="1389203"/>
    <lineage>
        <taxon>Eukaryota</taxon>
        <taxon>Fungi</taxon>
        <taxon>Dikarya</taxon>
        <taxon>Basidiomycota</taxon>
        <taxon>Pucciniomycotina</taxon>
        <taxon>Pucciniomycetes</taxon>
        <taxon>Pucciniales</taxon>
        <taxon>Sphaerophragmiaceae</taxon>
        <taxon>Austropuccinia</taxon>
    </lineage>
</organism>
<sequence>MVPGERFTSIILTKQETQDIITTCKNKRDFALTFDDGPYIYENQISDYLNARGIKGSFFVNGNNYACVYDDQIVRQLQHTFQQGHLIGSHTWSHPDISKLTETQFHQQLDWLEIALQKILGIKPKYFRPPFGSIADHNIRILKSRGYKIINWSFDSEDSIGATPQKSKSYYDQVAKAYPEPQIALNHETYETTASQVIPYAIAVLQKSGYRLVSLTECLGLGNKTEDLYQAVGKPSQRDNSWKC</sequence>
<name>A0A9Q3BV74_9BASI</name>
<feature type="domain" description="NodB homology" evidence="9">
    <location>
        <begin position="28"/>
        <end position="213"/>
    </location>
</feature>
<evidence type="ECO:0000256" key="6">
    <source>
        <dbReference type="ARBA" id="ARBA00022801"/>
    </source>
</evidence>
<keyword evidence="7" id="KW-0119">Carbohydrate metabolism</keyword>
<dbReference type="GO" id="GO:0005975">
    <property type="term" value="P:carbohydrate metabolic process"/>
    <property type="evidence" value="ECO:0007669"/>
    <property type="project" value="InterPro"/>
</dbReference>
<dbReference type="InterPro" id="IPR002509">
    <property type="entry name" value="NODB_dom"/>
</dbReference>
<evidence type="ECO:0000256" key="2">
    <source>
        <dbReference type="ARBA" id="ARBA00004609"/>
    </source>
</evidence>
<protein>
    <recommendedName>
        <fullName evidence="9">NodB homology domain-containing protein</fullName>
    </recommendedName>
</protein>
<evidence type="ECO:0000313" key="11">
    <source>
        <dbReference type="Proteomes" id="UP000765509"/>
    </source>
</evidence>
<dbReference type="AlphaFoldDB" id="A0A9Q3BV74"/>
<comment type="cofactor">
    <cofactor evidence="1">
        <name>Co(2+)</name>
        <dbReference type="ChEBI" id="CHEBI:48828"/>
    </cofactor>
</comment>
<gene>
    <name evidence="10" type="ORF">O181_011787</name>
</gene>
<dbReference type="GO" id="GO:0016810">
    <property type="term" value="F:hydrolase activity, acting on carbon-nitrogen (but not peptide) bonds"/>
    <property type="evidence" value="ECO:0007669"/>
    <property type="project" value="InterPro"/>
</dbReference>
<evidence type="ECO:0000259" key="9">
    <source>
        <dbReference type="PROSITE" id="PS51677"/>
    </source>
</evidence>
<accession>A0A9Q3BV74</accession>
<dbReference type="PANTHER" id="PTHR46471">
    <property type="entry name" value="CHITIN DEACETYLASE"/>
    <property type="match status" value="1"/>
</dbReference>
<dbReference type="Proteomes" id="UP000765509">
    <property type="component" value="Unassembled WGS sequence"/>
</dbReference>
<proteinExistence type="predicted"/>
<evidence type="ECO:0000256" key="7">
    <source>
        <dbReference type="ARBA" id="ARBA00023277"/>
    </source>
</evidence>
<keyword evidence="3" id="KW-0336">GPI-anchor</keyword>
<dbReference type="EMBL" id="AVOT02002958">
    <property type="protein sequence ID" value="MBW0472072.1"/>
    <property type="molecule type" value="Genomic_DNA"/>
</dbReference>
<dbReference type="OrthoDB" id="2125469at2759"/>
<dbReference type="Pfam" id="PF01522">
    <property type="entry name" value="Polysacc_deac_1"/>
    <property type="match status" value="1"/>
</dbReference>
<dbReference type="InterPro" id="IPR011330">
    <property type="entry name" value="Glyco_hydro/deAcase_b/a-brl"/>
</dbReference>
<reference evidence="10" key="1">
    <citation type="submission" date="2021-03" db="EMBL/GenBank/DDBJ databases">
        <title>Draft genome sequence of rust myrtle Austropuccinia psidii MF-1, a brazilian biotype.</title>
        <authorList>
            <person name="Quecine M.C."/>
            <person name="Pachon D.M.R."/>
            <person name="Bonatelli M.L."/>
            <person name="Correr F.H."/>
            <person name="Franceschini L.M."/>
            <person name="Leite T.F."/>
            <person name="Margarido G.R.A."/>
            <person name="Almeida C.A."/>
            <person name="Ferrarezi J.A."/>
            <person name="Labate C.A."/>
        </authorList>
    </citation>
    <scope>NUCLEOTIDE SEQUENCE</scope>
    <source>
        <strain evidence="10">MF-1</strain>
    </source>
</reference>
<keyword evidence="5" id="KW-0732">Signal</keyword>
<evidence type="ECO:0000256" key="5">
    <source>
        <dbReference type="ARBA" id="ARBA00022729"/>
    </source>
</evidence>
<dbReference type="GO" id="GO:0046872">
    <property type="term" value="F:metal ion binding"/>
    <property type="evidence" value="ECO:0007669"/>
    <property type="project" value="UniProtKB-KW"/>
</dbReference>
<evidence type="ECO:0000256" key="8">
    <source>
        <dbReference type="ARBA" id="ARBA00023288"/>
    </source>
</evidence>
<evidence type="ECO:0000256" key="4">
    <source>
        <dbReference type="ARBA" id="ARBA00022723"/>
    </source>
</evidence>
<keyword evidence="4" id="KW-0479">Metal-binding</keyword>
<dbReference type="PANTHER" id="PTHR46471:SF2">
    <property type="entry name" value="CHITIN DEACETYLASE-RELATED"/>
    <property type="match status" value="1"/>
</dbReference>
<dbReference type="GO" id="GO:0005886">
    <property type="term" value="C:plasma membrane"/>
    <property type="evidence" value="ECO:0007669"/>
    <property type="project" value="UniProtKB-SubCell"/>
</dbReference>
<keyword evidence="3" id="KW-0325">Glycoprotein</keyword>
<dbReference type="PROSITE" id="PS51677">
    <property type="entry name" value="NODB"/>
    <property type="match status" value="1"/>
</dbReference>
<evidence type="ECO:0000256" key="3">
    <source>
        <dbReference type="ARBA" id="ARBA00022622"/>
    </source>
</evidence>
<evidence type="ECO:0000256" key="1">
    <source>
        <dbReference type="ARBA" id="ARBA00001941"/>
    </source>
</evidence>
<dbReference type="Gene3D" id="3.20.20.370">
    <property type="entry name" value="Glycoside hydrolase/deacetylase"/>
    <property type="match status" value="1"/>
</dbReference>
<comment type="subcellular location">
    <subcellularLocation>
        <location evidence="2">Cell membrane</location>
        <topology evidence="2">Lipid-anchor</topology>
        <topology evidence="2">GPI-anchor</topology>
    </subcellularLocation>
</comment>
<dbReference type="CDD" id="cd10951">
    <property type="entry name" value="CE4_ClCDA_like"/>
    <property type="match status" value="1"/>
</dbReference>
<keyword evidence="8" id="KW-0449">Lipoprotein</keyword>
<evidence type="ECO:0000313" key="10">
    <source>
        <dbReference type="EMBL" id="MBW0472072.1"/>
    </source>
</evidence>
<dbReference type="SUPFAM" id="SSF88713">
    <property type="entry name" value="Glycoside hydrolase/deacetylase"/>
    <property type="match status" value="1"/>
</dbReference>
<dbReference type="GO" id="GO:0098552">
    <property type="term" value="C:side of membrane"/>
    <property type="evidence" value="ECO:0007669"/>
    <property type="project" value="UniProtKB-KW"/>
</dbReference>
<keyword evidence="6" id="KW-0378">Hydrolase</keyword>